<organism evidence="1 2">
    <name type="scientific">Oryza meyeriana var. granulata</name>
    <dbReference type="NCBI Taxonomy" id="110450"/>
    <lineage>
        <taxon>Eukaryota</taxon>
        <taxon>Viridiplantae</taxon>
        <taxon>Streptophyta</taxon>
        <taxon>Embryophyta</taxon>
        <taxon>Tracheophyta</taxon>
        <taxon>Spermatophyta</taxon>
        <taxon>Magnoliopsida</taxon>
        <taxon>Liliopsida</taxon>
        <taxon>Poales</taxon>
        <taxon>Poaceae</taxon>
        <taxon>BOP clade</taxon>
        <taxon>Oryzoideae</taxon>
        <taxon>Oryzeae</taxon>
        <taxon>Oryzinae</taxon>
        <taxon>Oryza</taxon>
        <taxon>Oryza meyeriana</taxon>
    </lineage>
</organism>
<sequence length="77" mass="8276">MHPYRRSPCSEAAEAAWHPRALFCLNSLLPGSSRVDLGAVGSGRFELGLAVKRRRGGGKSGAAAAETSGEWVYLLRY</sequence>
<proteinExistence type="predicted"/>
<dbReference type="Proteomes" id="UP000479710">
    <property type="component" value="Unassembled WGS sequence"/>
</dbReference>
<comment type="caution">
    <text evidence="1">The sequence shown here is derived from an EMBL/GenBank/DDBJ whole genome shotgun (WGS) entry which is preliminary data.</text>
</comment>
<evidence type="ECO:0000313" key="1">
    <source>
        <dbReference type="EMBL" id="KAF0894746.1"/>
    </source>
</evidence>
<evidence type="ECO:0000313" key="2">
    <source>
        <dbReference type="Proteomes" id="UP000479710"/>
    </source>
</evidence>
<dbReference type="AlphaFoldDB" id="A0A6G1C3M1"/>
<dbReference type="EMBL" id="SPHZ02000010">
    <property type="protein sequence ID" value="KAF0894746.1"/>
    <property type="molecule type" value="Genomic_DNA"/>
</dbReference>
<keyword evidence="2" id="KW-1185">Reference proteome</keyword>
<protein>
    <submittedName>
        <fullName evidence="1">Uncharacterized protein</fullName>
    </submittedName>
</protein>
<accession>A0A6G1C3M1</accession>
<reference evidence="1 2" key="1">
    <citation type="submission" date="2019-11" db="EMBL/GenBank/DDBJ databases">
        <title>Whole genome sequence of Oryza granulata.</title>
        <authorList>
            <person name="Li W."/>
        </authorList>
    </citation>
    <scope>NUCLEOTIDE SEQUENCE [LARGE SCALE GENOMIC DNA]</scope>
    <source>
        <strain evidence="2">cv. Menghai</strain>
        <tissue evidence="1">Leaf</tissue>
    </source>
</reference>
<gene>
    <name evidence="1" type="ORF">E2562_002032</name>
</gene>
<name>A0A6G1C3M1_9ORYZ</name>